<feature type="transmembrane region" description="Helical" evidence="7">
    <location>
        <begin position="1000"/>
        <end position="1024"/>
    </location>
</feature>
<dbReference type="PANTHER" id="PTHR13018">
    <property type="entry name" value="PROBABLE MEMBRANE PROTEIN DUF221-RELATED"/>
    <property type="match status" value="1"/>
</dbReference>
<keyword evidence="3" id="KW-0813">Transport</keyword>
<evidence type="ECO:0008006" key="13">
    <source>
        <dbReference type="Google" id="ProtNLM"/>
    </source>
</evidence>
<feature type="transmembrane region" description="Helical" evidence="7">
    <location>
        <begin position="69"/>
        <end position="90"/>
    </location>
</feature>
<dbReference type="InterPro" id="IPR032880">
    <property type="entry name" value="CSC1/OSCA1-like_N"/>
</dbReference>
<feature type="transmembrane region" description="Helical" evidence="7">
    <location>
        <begin position="249"/>
        <end position="267"/>
    </location>
</feature>
<reference evidence="11 12" key="1">
    <citation type="submission" date="2024-10" db="EMBL/GenBank/DDBJ databases">
        <title>Updated reference genomes for cyclostephanoid diatoms.</title>
        <authorList>
            <person name="Roberts W.R."/>
            <person name="Alverson A.J."/>
        </authorList>
    </citation>
    <scope>NUCLEOTIDE SEQUENCE [LARGE SCALE GENOMIC DNA]</scope>
    <source>
        <strain evidence="11 12">AJA276-08</strain>
    </source>
</reference>
<dbReference type="Proteomes" id="UP001530315">
    <property type="component" value="Unassembled WGS sequence"/>
</dbReference>
<organism evidence="11 12">
    <name type="scientific">Stephanodiscus triporus</name>
    <dbReference type="NCBI Taxonomy" id="2934178"/>
    <lineage>
        <taxon>Eukaryota</taxon>
        <taxon>Sar</taxon>
        <taxon>Stramenopiles</taxon>
        <taxon>Ochrophyta</taxon>
        <taxon>Bacillariophyta</taxon>
        <taxon>Coscinodiscophyceae</taxon>
        <taxon>Thalassiosirophycidae</taxon>
        <taxon>Stephanodiscales</taxon>
        <taxon>Stephanodiscaceae</taxon>
        <taxon>Stephanodiscus</taxon>
    </lineage>
</organism>
<feature type="transmembrane region" description="Helical" evidence="7">
    <location>
        <begin position="885"/>
        <end position="906"/>
    </location>
</feature>
<evidence type="ECO:0000256" key="2">
    <source>
        <dbReference type="ARBA" id="ARBA00007779"/>
    </source>
</evidence>
<evidence type="ECO:0000259" key="10">
    <source>
        <dbReference type="Pfam" id="PF14703"/>
    </source>
</evidence>
<dbReference type="EMBL" id="JALLAZ020001318">
    <property type="protein sequence ID" value="KAL3777018.1"/>
    <property type="molecule type" value="Genomic_DNA"/>
</dbReference>
<dbReference type="AlphaFoldDB" id="A0ABD3NMA3"/>
<evidence type="ECO:0000259" key="9">
    <source>
        <dbReference type="Pfam" id="PF13967"/>
    </source>
</evidence>
<evidence type="ECO:0000256" key="4">
    <source>
        <dbReference type="ARBA" id="ARBA00022692"/>
    </source>
</evidence>
<comment type="similarity">
    <text evidence="2">Belongs to the CSC1 (TC 1.A.17) family.</text>
</comment>
<feature type="transmembrane region" description="Helical" evidence="7">
    <location>
        <begin position="950"/>
        <end position="980"/>
    </location>
</feature>
<keyword evidence="4 7" id="KW-0812">Transmembrane</keyword>
<name>A0ABD3NMA3_9STRA</name>
<keyword evidence="6 7" id="KW-0472">Membrane</keyword>
<accession>A0ABD3NMA3</accession>
<feature type="domain" description="CSC1/OSCA1-like cytosolic" evidence="10">
    <location>
        <begin position="368"/>
        <end position="519"/>
    </location>
</feature>
<dbReference type="Pfam" id="PF13967">
    <property type="entry name" value="RSN1_TM"/>
    <property type="match status" value="1"/>
</dbReference>
<dbReference type="Pfam" id="PF14703">
    <property type="entry name" value="PHM7_cyt"/>
    <property type="match status" value="1"/>
</dbReference>
<evidence type="ECO:0000313" key="11">
    <source>
        <dbReference type="EMBL" id="KAL3777018.1"/>
    </source>
</evidence>
<dbReference type="InterPro" id="IPR027815">
    <property type="entry name" value="CSC1/OSCA1-like_cyt"/>
</dbReference>
<feature type="domain" description="CSC1/OSCA1-like 7TM region" evidence="8">
    <location>
        <begin position="747"/>
        <end position="1021"/>
    </location>
</feature>
<dbReference type="GO" id="GO:0016020">
    <property type="term" value="C:membrane"/>
    <property type="evidence" value="ECO:0007669"/>
    <property type="project" value="UniProtKB-SubCell"/>
</dbReference>
<dbReference type="InterPro" id="IPR045122">
    <property type="entry name" value="Csc1-like"/>
</dbReference>
<evidence type="ECO:0000256" key="7">
    <source>
        <dbReference type="SAM" id="Phobius"/>
    </source>
</evidence>
<feature type="transmembrane region" description="Helical" evidence="7">
    <location>
        <begin position="843"/>
        <end position="865"/>
    </location>
</feature>
<evidence type="ECO:0000256" key="1">
    <source>
        <dbReference type="ARBA" id="ARBA00004141"/>
    </source>
</evidence>
<dbReference type="InterPro" id="IPR003864">
    <property type="entry name" value="CSC1/OSCA1-like_7TM"/>
</dbReference>
<evidence type="ECO:0000256" key="5">
    <source>
        <dbReference type="ARBA" id="ARBA00022989"/>
    </source>
</evidence>
<keyword evidence="5 7" id="KW-1133">Transmembrane helix</keyword>
<comment type="subcellular location">
    <subcellularLocation>
        <location evidence="1">Membrane</location>
        <topology evidence="1">Multi-pass membrane protein</topology>
    </subcellularLocation>
</comment>
<sequence length="1127" mass="126735">MDDDFYAADASSSQAATPAPVAVDSHFYSEDDDSYYSAKATTSWIDRIFGNSTQNIELNPAQDVNPDNVLASLVFNSVVCVTLLVLYELLRRWIPSVYAQATSSPNNKVVHLRTTSENSSKKINNSVADESDDVLVSVAGGHDGYDVSCDDIQHKVCSDVASSQNSFTFPILEWCIPVHKTPWSTFRHLAGLDAYFYLRYIRMCLKITAVSSFWSIIILCPVYATGGGYQSGFYYFSMANVLPEDGKRVWVPSVFCWAFTMYCWFCVRAEMIHYVDLRMEFLGGEEEELILRRMRESSVGDGYSAPQDINHVIPVEKDDSVEDRRSRSPLIVVCGEGEDTGLSSEHQEQNKKYSPQTKVQRQIKQHRYSLQVEKVPVALRSNTALFNYFNEIFPGQVHSACMAMNVPDLDAQSARRIRVCRRLEKSLAFHSVTGIRPTHIAGRPRFYCCGIESTPVDGWFLLCNLFHAGAHPDLDKNDPNYPTEVYDELPGKGECVDSILYYTRDLANCNLKMKKLQEEKFLIAETGVSPRHGGDGVFVDESNCDWYSPPLGMLKVGAAMAVDGLCDEFEVSGEEDYFGDGVVGSGMEYGSISGTSAFTSRQLSLEKKVKPADEYHLTDLDGHPAYIAPNSFENDGHDETSSARRKYRYRTRPYIWFRALLWRMGVDFLASSLEEVRSRTDVVVDSVTRPSMSSTGFVTFRTLTPVTVTTSAPLTYDRNPMKVSVAPEPRDIVWQNVSIDRDISAGRAFVANVLLGLGVLLWSIPLTLIQAWAKVENVAKIPGLEWVGNMGGGRLKPLINGYLPVITLLGLILLLPLIFNWVATSYEKRKTLSGVQNSIVGRYFYYQLANIYITVTAGALWTSLAEIIDHPQQLLVILGQTLPKLAGYFISLLLTKTLAGLPMVLLRMGALSRMIFLRSCFNKKRLTQRELNEVYRKQPIYYGWEYPTQFLVIIICFTYACISPLVLPVGSAYFFVALLVYKKQALYVYSPTYESGGKMFPQAVSKTLFALVISQLTFIGYTLIRKGVYQIILLAPLPYLTVFFTLYIQSRYVEPSKKLSLERAVKIDALLDYPNEFNRQTYQQPVLSEPASVPMCDTNNDALSEVMENLNRLQNESQDAPQDRPSD</sequence>
<keyword evidence="12" id="KW-1185">Reference proteome</keyword>
<dbReference type="Pfam" id="PF02714">
    <property type="entry name" value="RSN1_7TM"/>
    <property type="match status" value="1"/>
</dbReference>
<comment type="caution">
    <text evidence="11">The sequence shown here is derived from an EMBL/GenBank/DDBJ whole genome shotgun (WGS) entry which is preliminary data.</text>
</comment>
<feature type="transmembrane region" description="Helical" evidence="7">
    <location>
        <begin position="802"/>
        <end position="822"/>
    </location>
</feature>
<evidence type="ECO:0000256" key="6">
    <source>
        <dbReference type="ARBA" id="ARBA00023136"/>
    </source>
</evidence>
<evidence type="ECO:0000256" key="3">
    <source>
        <dbReference type="ARBA" id="ARBA00022448"/>
    </source>
</evidence>
<evidence type="ECO:0000259" key="8">
    <source>
        <dbReference type="Pfam" id="PF02714"/>
    </source>
</evidence>
<feature type="transmembrane region" description="Helical" evidence="7">
    <location>
        <begin position="1031"/>
        <end position="1048"/>
    </location>
</feature>
<feature type="transmembrane region" description="Helical" evidence="7">
    <location>
        <begin position="749"/>
        <end position="773"/>
    </location>
</feature>
<protein>
    <recommendedName>
        <fullName evidence="13">CSC1/OSCA1-like 7TM region domain-containing protein</fullName>
    </recommendedName>
</protein>
<feature type="domain" description="CSC1/OSCA1-like N-terminal transmembrane" evidence="9">
    <location>
        <begin position="69"/>
        <end position="267"/>
    </location>
</feature>
<dbReference type="PANTHER" id="PTHR13018:SF5">
    <property type="entry name" value="RE44586P"/>
    <property type="match status" value="1"/>
</dbReference>
<proteinExistence type="inferred from homology"/>
<feature type="transmembrane region" description="Helical" evidence="7">
    <location>
        <begin position="207"/>
        <end position="229"/>
    </location>
</feature>
<gene>
    <name evidence="11" type="ORF">ACHAW5_010828</name>
</gene>
<evidence type="ECO:0000313" key="12">
    <source>
        <dbReference type="Proteomes" id="UP001530315"/>
    </source>
</evidence>